<gene>
    <name evidence="9" type="ORF">GTW20_12585</name>
</gene>
<comment type="caution">
    <text evidence="9">The sequence shown here is derived from an EMBL/GenBank/DDBJ whole genome shotgun (WGS) entry which is preliminary data.</text>
</comment>
<feature type="domain" description="Peptidase S8/S53" evidence="8">
    <location>
        <begin position="80"/>
        <end position="301"/>
    </location>
</feature>
<dbReference type="RefSeq" id="WP_161111027.1">
    <property type="nucleotide sequence ID" value="NZ_JBHWJG010000002.1"/>
</dbReference>
<dbReference type="EMBL" id="WWHY01000001">
    <property type="protein sequence ID" value="MYR33074.1"/>
    <property type="molecule type" value="Genomic_DNA"/>
</dbReference>
<dbReference type="Pfam" id="PF00082">
    <property type="entry name" value="Peptidase_S8"/>
    <property type="match status" value="1"/>
</dbReference>
<keyword evidence="6" id="KW-0812">Transmembrane</keyword>
<evidence type="ECO:0000259" key="8">
    <source>
        <dbReference type="Pfam" id="PF00082"/>
    </source>
</evidence>
<sequence length="378" mass="36805">MSNGAERERLRFGAGMGLTAALFLVASAPAAADEVPPALSQVTPELPGDACAPSSEETVDQELWTENALGLSRARSVSSGAGVTVAVVGSGVDDSSAALDGAVEGAGEDCVGFGTFLAGVVAARPLPDSGLVGVAPEARVLAVPITGARGGADADAVAEGITDAVDGGADIVLVGVAVPVGSSALEAAVDTAVEEDVLIVAPSTALVQREAYAAVPAARGEVLGVAGTDTDGSLLVGGASAPDLTAPGQSVLSLAPGGDGHAVSEGDTVAAAFVAGVAALVRSHDPELSAPQTAERLVLSAYPGPGAGFVDPVGALTRSLGPRSGDGVEEERFALDLPMEPTKGRVMAVVGATALLVTVCAVGAAAVRRRKAKAAAAL</sequence>
<evidence type="ECO:0000256" key="5">
    <source>
        <dbReference type="PROSITE-ProRule" id="PRU01240"/>
    </source>
</evidence>
<dbReference type="PANTHER" id="PTHR43806:SF11">
    <property type="entry name" value="CEREVISIN-RELATED"/>
    <property type="match status" value="1"/>
</dbReference>
<evidence type="ECO:0000256" key="2">
    <source>
        <dbReference type="ARBA" id="ARBA00022670"/>
    </source>
</evidence>
<comment type="caution">
    <text evidence="5">Lacks conserved residue(s) required for the propagation of feature annotation.</text>
</comment>
<dbReference type="InterPro" id="IPR000209">
    <property type="entry name" value="Peptidase_S8/S53_dom"/>
</dbReference>
<feature type="transmembrane region" description="Helical" evidence="6">
    <location>
        <begin position="346"/>
        <end position="367"/>
    </location>
</feature>
<dbReference type="Gene3D" id="3.40.50.200">
    <property type="entry name" value="Peptidase S8/S53 domain"/>
    <property type="match status" value="1"/>
</dbReference>
<dbReference type="InterPro" id="IPR015500">
    <property type="entry name" value="Peptidase_S8_subtilisin-rel"/>
</dbReference>
<evidence type="ECO:0000256" key="1">
    <source>
        <dbReference type="ARBA" id="ARBA00011073"/>
    </source>
</evidence>
<organism evidence="9 10">
    <name type="scientific">Nocardiopsis alba</name>
    <dbReference type="NCBI Taxonomy" id="53437"/>
    <lineage>
        <taxon>Bacteria</taxon>
        <taxon>Bacillati</taxon>
        <taxon>Actinomycetota</taxon>
        <taxon>Actinomycetes</taxon>
        <taxon>Streptosporangiales</taxon>
        <taxon>Nocardiopsidaceae</taxon>
        <taxon>Nocardiopsis</taxon>
    </lineage>
</organism>
<dbReference type="GO" id="GO:0006508">
    <property type="term" value="P:proteolysis"/>
    <property type="evidence" value="ECO:0007669"/>
    <property type="project" value="UniProtKB-KW"/>
</dbReference>
<dbReference type="InterPro" id="IPR036852">
    <property type="entry name" value="Peptidase_S8/S53_dom_sf"/>
</dbReference>
<feature type="signal peptide" evidence="7">
    <location>
        <begin position="1"/>
        <end position="32"/>
    </location>
</feature>
<proteinExistence type="inferred from homology"/>
<keyword evidence="6" id="KW-0472">Membrane</keyword>
<accession>A0A7K2ITC7</accession>
<evidence type="ECO:0000256" key="4">
    <source>
        <dbReference type="ARBA" id="ARBA00022825"/>
    </source>
</evidence>
<evidence type="ECO:0000313" key="10">
    <source>
        <dbReference type="Proteomes" id="UP000467124"/>
    </source>
</evidence>
<keyword evidence="7" id="KW-0732">Signal</keyword>
<keyword evidence="2" id="KW-0645">Protease</keyword>
<dbReference type="InterPro" id="IPR050131">
    <property type="entry name" value="Peptidase_S8_subtilisin-like"/>
</dbReference>
<dbReference type="GO" id="GO:0004252">
    <property type="term" value="F:serine-type endopeptidase activity"/>
    <property type="evidence" value="ECO:0007669"/>
    <property type="project" value="InterPro"/>
</dbReference>
<feature type="chain" id="PRO_5029706953" evidence="7">
    <location>
        <begin position="33"/>
        <end position="378"/>
    </location>
</feature>
<reference evidence="9 10" key="1">
    <citation type="journal article" date="2019" name="Nat. Commun.">
        <title>The antimicrobial potential of Streptomyces from insect microbiomes.</title>
        <authorList>
            <person name="Chevrette M.G."/>
            <person name="Carlson C.M."/>
            <person name="Ortega H.E."/>
            <person name="Thomas C."/>
            <person name="Ananiev G.E."/>
            <person name="Barns K.J."/>
            <person name="Book A.J."/>
            <person name="Cagnazzo J."/>
            <person name="Carlos C."/>
            <person name="Flanigan W."/>
            <person name="Grubbs K.J."/>
            <person name="Horn H.A."/>
            <person name="Hoffmann F.M."/>
            <person name="Klassen J.L."/>
            <person name="Knack J.J."/>
            <person name="Lewin G.R."/>
            <person name="McDonald B.R."/>
            <person name="Muller L."/>
            <person name="Melo W.G.P."/>
            <person name="Pinto-Tomas A.A."/>
            <person name="Schmitz A."/>
            <person name="Wendt-Pienkowski E."/>
            <person name="Wildman S."/>
            <person name="Zhao M."/>
            <person name="Zhang F."/>
            <person name="Bugni T.S."/>
            <person name="Andes D.R."/>
            <person name="Pupo M.T."/>
            <person name="Currie C.R."/>
        </authorList>
    </citation>
    <scope>NUCLEOTIDE SEQUENCE [LARGE SCALE GENOMIC DNA]</scope>
    <source>
        <strain evidence="9 10">SID5840</strain>
    </source>
</reference>
<keyword evidence="4" id="KW-0720">Serine protease</keyword>
<dbReference type="Proteomes" id="UP000467124">
    <property type="component" value="Unassembled WGS sequence"/>
</dbReference>
<dbReference type="PANTHER" id="PTHR43806">
    <property type="entry name" value="PEPTIDASE S8"/>
    <property type="match status" value="1"/>
</dbReference>
<evidence type="ECO:0000256" key="6">
    <source>
        <dbReference type="SAM" id="Phobius"/>
    </source>
</evidence>
<keyword evidence="6" id="KW-1133">Transmembrane helix</keyword>
<evidence type="ECO:0000313" key="9">
    <source>
        <dbReference type="EMBL" id="MYR33074.1"/>
    </source>
</evidence>
<dbReference type="PRINTS" id="PR00723">
    <property type="entry name" value="SUBTILISIN"/>
</dbReference>
<evidence type="ECO:0000256" key="3">
    <source>
        <dbReference type="ARBA" id="ARBA00022801"/>
    </source>
</evidence>
<evidence type="ECO:0000256" key="7">
    <source>
        <dbReference type="SAM" id="SignalP"/>
    </source>
</evidence>
<protein>
    <submittedName>
        <fullName evidence="9">S8 family serine peptidase</fullName>
    </submittedName>
</protein>
<dbReference type="AlphaFoldDB" id="A0A7K2ITC7"/>
<dbReference type="SUPFAM" id="SSF52743">
    <property type="entry name" value="Subtilisin-like"/>
    <property type="match status" value="1"/>
</dbReference>
<dbReference type="PROSITE" id="PS51892">
    <property type="entry name" value="SUBTILASE"/>
    <property type="match status" value="1"/>
</dbReference>
<name>A0A7K2ITC7_9ACTN</name>
<keyword evidence="3" id="KW-0378">Hydrolase</keyword>
<comment type="similarity">
    <text evidence="1 5">Belongs to the peptidase S8 family.</text>
</comment>